<accession>A0A9Q0XJS1</accession>
<dbReference type="AlphaFoldDB" id="A0A9Q0XJS1"/>
<dbReference type="OrthoDB" id="431720at2759"/>
<comment type="caution">
    <text evidence="2">The sequence shown here is derived from an EMBL/GenBank/DDBJ whole genome shotgun (WGS) entry which is preliminary data.</text>
</comment>
<evidence type="ECO:0000256" key="1">
    <source>
        <dbReference type="SAM" id="MobiDB-lite"/>
    </source>
</evidence>
<evidence type="ECO:0000313" key="2">
    <source>
        <dbReference type="EMBL" id="KAJ7316210.1"/>
    </source>
</evidence>
<feature type="region of interest" description="Disordered" evidence="1">
    <location>
        <begin position="158"/>
        <end position="181"/>
    </location>
</feature>
<name>A0A9Q0XJS1_9SAUR</name>
<proteinExistence type="predicted"/>
<dbReference type="EMBL" id="JAPFRF010000011">
    <property type="protein sequence ID" value="KAJ7316210.1"/>
    <property type="molecule type" value="Genomic_DNA"/>
</dbReference>
<dbReference type="Proteomes" id="UP001142489">
    <property type="component" value="Unassembled WGS sequence"/>
</dbReference>
<evidence type="ECO:0000313" key="3">
    <source>
        <dbReference type="Proteomes" id="UP001142489"/>
    </source>
</evidence>
<protein>
    <submittedName>
        <fullName evidence="2">Uncharacterized protein</fullName>
    </submittedName>
</protein>
<keyword evidence="3" id="KW-1185">Reference proteome</keyword>
<gene>
    <name evidence="2" type="ORF">JRQ81_002372</name>
</gene>
<reference evidence="2" key="1">
    <citation type="journal article" date="2023" name="DNA Res.">
        <title>Chromosome-level genome assembly of Phrynocephalus forsythii using third-generation DNA sequencing and Hi-C analysis.</title>
        <authorList>
            <person name="Qi Y."/>
            <person name="Zhao W."/>
            <person name="Zhao Y."/>
            <person name="Niu C."/>
            <person name="Cao S."/>
            <person name="Zhang Y."/>
        </authorList>
    </citation>
    <scope>NUCLEOTIDE SEQUENCE</scope>
    <source>
        <tissue evidence="2">Muscle</tissue>
    </source>
</reference>
<feature type="compositionally biased region" description="Low complexity" evidence="1">
    <location>
        <begin position="158"/>
        <end position="172"/>
    </location>
</feature>
<organism evidence="2 3">
    <name type="scientific">Phrynocephalus forsythii</name>
    <dbReference type="NCBI Taxonomy" id="171643"/>
    <lineage>
        <taxon>Eukaryota</taxon>
        <taxon>Metazoa</taxon>
        <taxon>Chordata</taxon>
        <taxon>Craniata</taxon>
        <taxon>Vertebrata</taxon>
        <taxon>Euteleostomi</taxon>
        <taxon>Lepidosauria</taxon>
        <taxon>Squamata</taxon>
        <taxon>Bifurcata</taxon>
        <taxon>Unidentata</taxon>
        <taxon>Episquamata</taxon>
        <taxon>Toxicofera</taxon>
        <taxon>Iguania</taxon>
        <taxon>Acrodonta</taxon>
        <taxon>Agamidae</taxon>
        <taxon>Agaminae</taxon>
        <taxon>Phrynocephalus</taxon>
    </lineage>
</organism>
<sequence>MARRAVVRSSLLSPPSYYEAVHDGRGPTSPEYPFLGSWYHYMGQEPLSYRRRGGVVDHRDIIMAHQAHKIHNTPQAQRKEWENASSLDYHLAECSGQCGYGLYWVEDSGGNVDQRAQQGANPEACSVMAHALCTQFSCLSAGEFLVADKELVPSLSAAQPSQSSMSGSCQSATLNTPKKPH</sequence>